<dbReference type="GO" id="GO:0032259">
    <property type="term" value="P:methylation"/>
    <property type="evidence" value="ECO:0007669"/>
    <property type="project" value="UniProtKB-KW"/>
</dbReference>
<dbReference type="RefSeq" id="WP_149325095.1">
    <property type="nucleotide sequence ID" value="NZ_CP043504.1"/>
</dbReference>
<dbReference type="KEGG" id="lyk:FLP23_06445"/>
<sequence>MSDTETSIVDRRWVAFGPAGAVGAIHQRADGYSVKLVGDDDYRGTFPTLDVAKSALHAALVPGSDRPEFREH</sequence>
<keyword evidence="2" id="KW-1185">Reference proteome</keyword>
<evidence type="ECO:0000313" key="2">
    <source>
        <dbReference type="Proteomes" id="UP000322159"/>
    </source>
</evidence>
<dbReference type="EMBL" id="CP043504">
    <property type="protein sequence ID" value="QEO09675.1"/>
    <property type="molecule type" value="Genomic_DNA"/>
</dbReference>
<organism evidence="1 2">
    <name type="scientific">Protaetiibacter larvae</name>
    <dbReference type="NCBI Taxonomy" id="2592654"/>
    <lineage>
        <taxon>Bacteria</taxon>
        <taxon>Bacillati</taxon>
        <taxon>Actinomycetota</taxon>
        <taxon>Actinomycetes</taxon>
        <taxon>Micrococcales</taxon>
        <taxon>Microbacteriaceae</taxon>
        <taxon>Protaetiibacter</taxon>
    </lineage>
</organism>
<accession>A0A5C1Y8W2</accession>
<evidence type="ECO:0000313" key="1">
    <source>
        <dbReference type="EMBL" id="QEO09675.1"/>
    </source>
</evidence>
<keyword evidence="1" id="KW-0489">Methyltransferase</keyword>
<gene>
    <name evidence="1" type="ORF">FLP23_06445</name>
</gene>
<keyword evidence="1" id="KW-0808">Transferase</keyword>
<dbReference type="Proteomes" id="UP000322159">
    <property type="component" value="Chromosome"/>
</dbReference>
<reference evidence="1 2" key="1">
    <citation type="submission" date="2019-09" db="EMBL/GenBank/DDBJ databases">
        <title>Genome sequencing of strain KACC 19322.</title>
        <authorList>
            <person name="Heo J."/>
            <person name="Kim S.-J."/>
            <person name="Kim J.-S."/>
            <person name="Hong S.-B."/>
            <person name="Kwon S.-W."/>
        </authorList>
    </citation>
    <scope>NUCLEOTIDE SEQUENCE [LARGE SCALE GENOMIC DNA]</scope>
    <source>
        <strain evidence="1 2">KACC 19322</strain>
    </source>
</reference>
<name>A0A5C1Y8W2_9MICO</name>
<protein>
    <submittedName>
        <fullName evidence="1">Methyltransferase</fullName>
    </submittedName>
</protein>
<dbReference type="OrthoDB" id="5121090at2"/>
<dbReference type="AlphaFoldDB" id="A0A5C1Y8W2"/>
<proteinExistence type="predicted"/>
<dbReference type="GO" id="GO:0008168">
    <property type="term" value="F:methyltransferase activity"/>
    <property type="evidence" value="ECO:0007669"/>
    <property type="project" value="UniProtKB-KW"/>
</dbReference>